<gene>
    <name evidence="3" type="ORF">QJS04_geneDACA008363</name>
</gene>
<dbReference type="Proteomes" id="UP001179952">
    <property type="component" value="Unassembled WGS sequence"/>
</dbReference>
<dbReference type="EMBL" id="JAUJYN010000009">
    <property type="protein sequence ID" value="KAK1263346.1"/>
    <property type="molecule type" value="Genomic_DNA"/>
</dbReference>
<dbReference type="PANTHER" id="PTHR46156:SF1">
    <property type="entry name" value="ZINC FINGER CCCH DOMAIN-CONTAINING PROTEIN 3"/>
    <property type="match status" value="1"/>
</dbReference>
<feature type="domain" description="C3H1-type" evidence="2">
    <location>
        <begin position="30"/>
        <end position="58"/>
    </location>
</feature>
<protein>
    <submittedName>
        <fullName evidence="3">Zinc finger CCCH domain-containing protein 7</fullName>
    </submittedName>
</protein>
<evidence type="ECO:0000259" key="2">
    <source>
        <dbReference type="PROSITE" id="PS50103"/>
    </source>
</evidence>
<reference evidence="3" key="2">
    <citation type="submission" date="2023-06" db="EMBL/GenBank/DDBJ databases">
        <authorList>
            <person name="Ma L."/>
            <person name="Liu K.-W."/>
            <person name="Li Z."/>
            <person name="Hsiao Y.-Y."/>
            <person name="Qi Y."/>
            <person name="Fu T."/>
            <person name="Tang G."/>
            <person name="Zhang D."/>
            <person name="Sun W.-H."/>
            <person name="Liu D.-K."/>
            <person name="Li Y."/>
            <person name="Chen G.-Z."/>
            <person name="Liu X.-D."/>
            <person name="Liao X.-Y."/>
            <person name="Jiang Y.-T."/>
            <person name="Yu X."/>
            <person name="Hao Y."/>
            <person name="Huang J."/>
            <person name="Zhao X.-W."/>
            <person name="Ke S."/>
            <person name="Chen Y.-Y."/>
            <person name="Wu W.-L."/>
            <person name="Hsu J.-L."/>
            <person name="Lin Y.-F."/>
            <person name="Huang M.-D."/>
            <person name="Li C.-Y."/>
            <person name="Huang L."/>
            <person name="Wang Z.-W."/>
            <person name="Zhao X."/>
            <person name="Zhong W.-Y."/>
            <person name="Peng D.-H."/>
            <person name="Ahmad S."/>
            <person name="Lan S."/>
            <person name="Zhang J.-S."/>
            <person name="Tsai W.-C."/>
            <person name="Van De Peer Y."/>
            <person name="Liu Z.-J."/>
        </authorList>
    </citation>
    <scope>NUCLEOTIDE SEQUENCE</scope>
    <source>
        <strain evidence="3">SCP</strain>
        <tissue evidence="3">Leaves</tissue>
    </source>
</reference>
<proteinExistence type="predicted"/>
<sequence length="167" mass="19094">MPLCENPKLPNHIFEPNTMSFFFIYIQCRMKHSYCCPQYEATGKCSQGSACKLDHPKSGKNMKKKRRKVQINNAGRYFGSVMIDGGENQTVSFDKPDGGQDTDIFYNEGRFTDYIGLDASDTDDEDMKTECLMDSFPDRVCDDFLDLQSNDIDSLIKPIRLMNKNPI</sequence>
<evidence type="ECO:0000313" key="3">
    <source>
        <dbReference type="EMBL" id="KAK1263346.1"/>
    </source>
</evidence>
<dbReference type="GO" id="GO:0008270">
    <property type="term" value="F:zinc ion binding"/>
    <property type="evidence" value="ECO:0007669"/>
    <property type="project" value="UniProtKB-KW"/>
</dbReference>
<keyword evidence="4" id="KW-1185">Reference proteome</keyword>
<dbReference type="GO" id="GO:0005634">
    <property type="term" value="C:nucleus"/>
    <property type="evidence" value="ECO:0007669"/>
    <property type="project" value="TreeGrafter"/>
</dbReference>
<comment type="caution">
    <text evidence="3">The sequence shown here is derived from an EMBL/GenBank/DDBJ whole genome shotgun (WGS) entry which is preliminary data.</text>
</comment>
<dbReference type="PROSITE" id="PS50103">
    <property type="entry name" value="ZF_C3H1"/>
    <property type="match status" value="1"/>
</dbReference>
<keyword evidence="1" id="KW-0863">Zinc-finger</keyword>
<accession>A0AAV9AH72</accession>
<evidence type="ECO:0000256" key="1">
    <source>
        <dbReference type="PROSITE-ProRule" id="PRU00723"/>
    </source>
</evidence>
<keyword evidence="1" id="KW-0479">Metal-binding</keyword>
<keyword evidence="1" id="KW-0862">Zinc</keyword>
<dbReference type="AlphaFoldDB" id="A0AAV9AH72"/>
<evidence type="ECO:0000313" key="4">
    <source>
        <dbReference type="Proteomes" id="UP001179952"/>
    </source>
</evidence>
<organism evidence="3 4">
    <name type="scientific">Acorus gramineus</name>
    <name type="common">Dwarf sweet flag</name>
    <dbReference type="NCBI Taxonomy" id="55184"/>
    <lineage>
        <taxon>Eukaryota</taxon>
        <taxon>Viridiplantae</taxon>
        <taxon>Streptophyta</taxon>
        <taxon>Embryophyta</taxon>
        <taxon>Tracheophyta</taxon>
        <taxon>Spermatophyta</taxon>
        <taxon>Magnoliopsida</taxon>
        <taxon>Liliopsida</taxon>
        <taxon>Acoraceae</taxon>
        <taxon>Acorus</taxon>
    </lineage>
</organism>
<dbReference type="PANTHER" id="PTHR46156">
    <property type="entry name" value="CCCH ZINGC FINGER"/>
    <property type="match status" value="1"/>
</dbReference>
<dbReference type="InterPro" id="IPR000571">
    <property type="entry name" value="Znf_CCCH"/>
</dbReference>
<name>A0AAV9AH72_ACOGR</name>
<feature type="zinc finger region" description="C3H1-type" evidence="1">
    <location>
        <begin position="30"/>
        <end position="58"/>
    </location>
</feature>
<reference evidence="3" key="1">
    <citation type="journal article" date="2023" name="Nat. Commun.">
        <title>Diploid and tetraploid genomes of Acorus and the evolution of monocots.</title>
        <authorList>
            <person name="Ma L."/>
            <person name="Liu K.W."/>
            <person name="Li Z."/>
            <person name="Hsiao Y.Y."/>
            <person name="Qi Y."/>
            <person name="Fu T."/>
            <person name="Tang G.D."/>
            <person name="Zhang D."/>
            <person name="Sun W.H."/>
            <person name="Liu D.K."/>
            <person name="Li Y."/>
            <person name="Chen G.Z."/>
            <person name="Liu X.D."/>
            <person name="Liao X.Y."/>
            <person name="Jiang Y.T."/>
            <person name="Yu X."/>
            <person name="Hao Y."/>
            <person name="Huang J."/>
            <person name="Zhao X.W."/>
            <person name="Ke S."/>
            <person name="Chen Y.Y."/>
            <person name="Wu W.L."/>
            <person name="Hsu J.L."/>
            <person name="Lin Y.F."/>
            <person name="Huang M.D."/>
            <person name="Li C.Y."/>
            <person name="Huang L."/>
            <person name="Wang Z.W."/>
            <person name="Zhao X."/>
            <person name="Zhong W.Y."/>
            <person name="Peng D.H."/>
            <person name="Ahmad S."/>
            <person name="Lan S."/>
            <person name="Zhang J.S."/>
            <person name="Tsai W.C."/>
            <person name="Van de Peer Y."/>
            <person name="Liu Z.J."/>
        </authorList>
    </citation>
    <scope>NUCLEOTIDE SEQUENCE</scope>
    <source>
        <strain evidence="3">SCP</strain>
    </source>
</reference>